<dbReference type="Pfam" id="PF01923">
    <property type="entry name" value="Cob_adeno_trans"/>
    <property type="match status" value="1"/>
</dbReference>
<comment type="catalytic activity">
    <reaction evidence="13 14">
        <text>2 cob(II)alamin + reduced [electron-transfer flavoprotein] + 2 ATP = 2 adenosylcob(III)alamin + 2 triphosphate + oxidized [electron-transfer flavoprotein] + 3 H(+)</text>
        <dbReference type="Rhea" id="RHEA:28671"/>
        <dbReference type="Rhea" id="RHEA-COMP:10685"/>
        <dbReference type="Rhea" id="RHEA-COMP:10686"/>
        <dbReference type="ChEBI" id="CHEBI:15378"/>
        <dbReference type="ChEBI" id="CHEBI:16304"/>
        <dbReference type="ChEBI" id="CHEBI:18036"/>
        <dbReference type="ChEBI" id="CHEBI:18408"/>
        <dbReference type="ChEBI" id="CHEBI:30616"/>
        <dbReference type="ChEBI" id="CHEBI:57692"/>
        <dbReference type="ChEBI" id="CHEBI:58307"/>
        <dbReference type="EC" id="2.5.1.17"/>
    </reaction>
</comment>
<evidence type="ECO:0000256" key="1">
    <source>
        <dbReference type="ARBA" id="ARBA00005121"/>
    </source>
</evidence>
<dbReference type="Proteomes" id="UP000295244">
    <property type="component" value="Unassembled WGS sequence"/>
</dbReference>
<dbReference type="InterPro" id="IPR029499">
    <property type="entry name" value="PduO-typ"/>
</dbReference>
<evidence type="ECO:0000256" key="11">
    <source>
        <dbReference type="ARBA" id="ARBA00033354"/>
    </source>
</evidence>
<evidence type="ECO:0000259" key="16">
    <source>
        <dbReference type="Pfam" id="PF01923"/>
    </source>
</evidence>
<keyword evidence="18" id="KW-1185">Reference proteome</keyword>
<dbReference type="GO" id="GO:0008817">
    <property type="term" value="F:corrinoid adenosyltransferase activity"/>
    <property type="evidence" value="ECO:0007669"/>
    <property type="project" value="UniProtKB-UniRule"/>
</dbReference>
<keyword evidence="8 14" id="KW-0067">ATP-binding</keyword>
<evidence type="ECO:0000256" key="10">
    <source>
        <dbReference type="ARBA" id="ARBA00033334"/>
    </source>
</evidence>
<dbReference type="NCBIfam" id="TIGR00636">
    <property type="entry name" value="PduO_Nterm"/>
    <property type="match status" value="1"/>
</dbReference>
<dbReference type="SUPFAM" id="SSF89028">
    <property type="entry name" value="Cobalamin adenosyltransferase-like"/>
    <property type="match status" value="1"/>
</dbReference>
<organism evidence="17 18">
    <name type="scientific">Rubrobacter taiwanensis</name>
    <dbReference type="NCBI Taxonomy" id="185139"/>
    <lineage>
        <taxon>Bacteria</taxon>
        <taxon>Bacillati</taxon>
        <taxon>Actinomycetota</taxon>
        <taxon>Rubrobacteria</taxon>
        <taxon>Rubrobacterales</taxon>
        <taxon>Rubrobacteraceae</taxon>
        <taxon>Rubrobacter</taxon>
    </lineage>
</organism>
<dbReference type="RefSeq" id="WP_132688335.1">
    <property type="nucleotide sequence ID" value="NZ_SKBU01000006.1"/>
</dbReference>
<evidence type="ECO:0000256" key="12">
    <source>
        <dbReference type="ARBA" id="ARBA00048555"/>
    </source>
</evidence>
<evidence type="ECO:0000256" key="5">
    <source>
        <dbReference type="ARBA" id="ARBA00022573"/>
    </source>
</evidence>
<evidence type="ECO:0000256" key="4">
    <source>
        <dbReference type="ARBA" id="ARBA00020963"/>
    </source>
</evidence>
<evidence type="ECO:0000256" key="9">
    <source>
        <dbReference type="ARBA" id="ARBA00031529"/>
    </source>
</evidence>
<dbReference type="Gene3D" id="1.20.1200.10">
    <property type="entry name" value="Cobalamin adenosyltransferase-like"/>
    <property type="match status" value="1"/>
</dbReference>
<feature type="domain" description="Cobalamin adenosyltransferase-like" evidence="16">
    <location>
        <begin position="9"/>
        <end position="165"/>
    </location>
</feature>
<feature type="region of interest" description="Disordered" evidence="15">
    <location>
        <begin position="1"/>
        <end position="21"/>
    </location>
</feature>
<dbReference type="UniPathway" id="UPA00148">
    <property type="reaction ID" value="UER00233"/>
</dbReference>
<comment type="similarity">
    <text evidence="2 14">Belongs to the Cob(I)alamin adenosyltransferase family.</text>
</comment>
<keyword evidence="6 14" id="KW-0808">Transferase</keyword>
<evidence type="ECO:0000256" key="7">
    <source>
        <dbReference type="ARBA" id="ARBA00022741"/>
    </source>
</evidence>
<protein>
    <recommendedName>
        <fullName evidence="4 14">Corrinoid adenosyltransferase</fullName>
        <ecNumber evidence="3 14">2.5.1.17</ecNumber>
    </recommendedName>
    <alternativeName>
        <fullName evidence="9 14">Cob(II)alamin adenosyltransferase</fullName>
    </alternativeName>
    <alternativeName>
        <fullName evidence="11 14">Cob(II)yrinic acid a,c-diamide adenosyltransferase</fullName>
    </alternativeName>
    <alternativeName>
        <fullName evidence="10 14">Cobinamide/cobalamin adenosyltransferase</fullName>
    </alternativeName>
</protein>
<evidence type="ECO:0000256" key="3">
    <source>
        <dbReference type="ARBA" id="ARBA00012454"/>
    </source>
</evidence>
<evidence type="ECO:0000256" key="2">
    <source>
        <dbReference type="ARBA" id="ARBA00007487"/>
    </source>
</evidence>
<evidence type="ECO:0000256" key="15">
    <source>
        <dbReference type="SAM" id="MobiDB-lite"/>
    </source>
</evidence>
<dbReference type="PANTHER" id="PTHR12213">
    <property type="entry name" value="CORRINOID ADENOSYLTRANSFERASE"/>
    <property type="match status" value="1"/>
</dbReference>
<gene>
    <name evidence="17" type="ORF">E0L93_03125</name>
</gene>
<comment type="caution">
    <text evidence="17">The sequence shown here is derived from an EMBL/GenBank/DDBJ whole genome shotgun (WGS) entry which is preliminary data.</text>
</comment>
<dbReference type="GO" id="GO:0005524">
    <property type="term" value="F:ATP binding"/>
    <property type="evidence" value="ECO:0007669"/>
    <property type="project" value="UniProtKB-UniRule"/>
</dbReference>
<dbReference type="EMBL" id="SKBU01000006">
    <property type="protein sequence ID" value="TCJ19956.1"/>
    <property type="molecule type" value="Genomic_DNA"/>
</dbReference>
<dbReference type="InterPro" id="IPR036451">
    <property type="entry name" value="CblAdoTrfase-like_sf"/>
</dbReference>
<evidence type="ECO:0000256" key="14">
    <source>
        <dbReference type="RuleBase" id="RU366026"/>
    </source>
</evidence>
<dbReference type="OrthoDB" id="9778896at2"/>
<feature type="compositionally biased region" description="Basic and acidic residues" evidence="15">
    <location>
        <begin position="1"/>
        <end position="15"/>
    </location>
</feature>
<dbReference type="PANTHER" id="PTHR12213:SF0">
    <property type="entry name" value="CORRINOID ADENOSYLTRANSFERASE MMAB"/>
    <property type="match status" value="1"/>
</dbReference>
<keyword evidence="5 14" id="KW-0169">Cobalamin biosynthesis</keyword>
<accession>A0A4R1BRL8</accession>
<name>A0A4R1BRL8_9ACTN</name>
<sequence>MSERNPRVSTRRGDDGTTTLLGSGRLSKADARIALLGEIDEASAFIGLARAEAGEGELNELLLGLQRLMYRIMGDVAMPEEPNQVAGADVRALDGRLEELKARTALPREFVVPGETKLGAHLDVARAVVRRAERAAVAAGLPEAHPEALKALNRLSDVLFVAARRADGRYSLSRE</sequence>
<reference evidence="17 18" key="1">
    <citation type="submission" date="2019-03" db="EMBL/GenBank/DDBJ databases">
        <title>Whole genome sequence of a novel Rubrobacter taiwanensis strain, isolated from Yellowstone National Park.</title>
        <authorList>
            <person name="Freed S."/>
            <person name="Ramaley R.F."/>
            <person name="Kyndt J.A."/>
        </authorList>
    </citation>
    <scope>NUCLEOTIDE SEQUENCE [LARGE SCALE GENOMIC DNA]</scope>
    <source>
        <strain evidence="17 18">Yellowstone</strain>
    </source>
</reference>
<evidence type="ECO:0000313" key="18">
    <source>
        <dbReference type="Proteomes" id="UP000295244"/>
    </source>
</evidence>
<dbReference type="EC" id="2.5.1.17" evidence="3 14"/>
<evidence type="ECO:0000256" key="6">
    <source>
        <dbReference type="ARBA" id="ARBA00022679"/>
    </source>
</evidence>
<evidence type="ECO:0000313" key="17">
    <source>
        <dbReference type="EMBL" id="TCJ19956.1"/>
    </source>
</evidence>
<evidence type="ECO:0000256" key="13">
    <source>
        <dbReference type="ARBA" id="ARBA00048692"/>
    </source>
</evidence>
<proteinExistence type="inferred from homology"/>
<dbReference type="GO" id="GO:0009236">
    <property type="term" value="P:cobalamin biosynthetic process"/>
    <property type="evidence" value="ECO:0007669"/>
    <property type="project" value="UniProtKB-UniRule"/>
</dbReference>
<dbReference type="AlphaFoldDB" id="A0A4R1BRL8"/>
<dbReference type="InterPro" id="IPR016030">
    <property type="entry name" value="CblAdoTrfase-like"/>
</dbReference>
<evidence type="ECO:0000256" key="8">
    <source>
        <dbReference type="ARBA" id="ARBA00022840"/>
    </source>
</evidence>
<comment type="pathway">
    <text evidence="1 14">Cofactor biosynthesis; adenosylcobalamin biosynthesis; adenosylcobalamin from cob(II)yrinate a,c-diamide: step 2/7.</text>
</comment>
<keyword evidence="7 14" id="KW-0547">Nucleotide-binding</keyword>
<comment type="catalytic activity">
    <reaction evidence="12 14">
        <text>2 cob(II)yrinate a,c diamide + reduced [electron-transfer flavoprotein] + 2 ATP = 2 adenosylcob(III)yrinate a,c-diamide + 2 triphosphate + oxidized [electron-transfer flavoprotein] + 3 H(+)</text>
        <dbReference type="Rhea" id="RHEA:11528"/>
        <dbReference type="Rhea" id="RHEA-COMP:10685"/>
        <dbReference type="Rhea" id="RHEA-COMP:10686"/>
        <dbReference type="ChEBI" id="CHEBI:15378"/>
        <dbReference type="ChEBI" id="CHEBI:18036"/>
        <dbReference type="ChEBI" id="CHEBI:30616"/>
        <dbReference type="ChEBI" id="CHEBI:57692"/>
        <dbReference type="ChEBI" id="CHEBI:58307"/>
        <dbReference type="ChEBI" id="CHEBI:58503"/>
        <dbReference type="ChEBI" id="CHEBI:58537"/>
        <dbReference type="EC" id="2.5.1.17"/>
    </reaction>
</comment>